<reference evidence="1" key="1">
    <citation type="submission" date="2018-10" db="EMBL/GenBank/DDBJ databases">
        <title>Hidden diversity of soil giant viruses.</title>
        <authorList>
            <person name="Schulz F."/>
            <person name="Alteio L."/>
            <person name="Goudeau D."/>
            <person name="Ryan E.M."/>
            <person name="Malmstrom R.R."/>
            <person name="Blanchard J."/>
            <person name="Woyke T."/>
        </authorList>
    </citation>
    <scope>NUCLEOTIDE SEQUENCE</scope>
    <source>
        <strain evidence="1">HYV1</strain>
    </source>
</reference>
<accession>A0A3G5A767</accession>
<name>A0A3G5A767_9VIRU</name>
<dbReference type="EMBL" id="MK072385">
    <property type="protein sequence ID" value="AYV82882.1"/>
    <property type="molecule type" value="Genomic_DNA"/>
</dbReference>
<proteinExistence type="predicted"/>
<gene>
    <name evidence="1" type="ORF">Hyperionvirus3_28</name>
</gene>
<protein>
    <recommendedName>
        <fullName evidence="2">VWFA domain-containing protein</fullName>
    </recommendedName>
</protein>
<evidence type="ECO:0000313" key="1">
    <source>
        <dbReference type="EMBL" id="AYV82882.1"/>
    </source>
</evidence>
<organism evidence="1">
    <name type="scientific">Hyperionvirus sp</name>
    <dbReference type="NCBI Taxonomy" id="2487770"/>
    <lineage>
        <taxon>Viruses</taxon>
        <taxon>Varidnaviria</taxon>
        <taxon>Bamfordvirae</taxon>
        <taxon>Nucleocytoviricota</taxon>
        <taxon>Megaviricetes</taxon>
        <taxon>Imitervirales</taxon>
        <taxon>Mimiviridae</taxon>
        <taxon>Klosneuvirinae</taxon>
    </lineage>
</organism>
<sequence length="1085" mass="124945">MAATVTTAKTEVVTEGVEEFGGISVGVIGFNGKYKYYIRSYEKELKSIGSIPVLMFDFSFSMLPNDKNGETNSAKAAQEAMDIACGEMFERGIDKIILIFFGATAYLTEVTKSTYKTVILESLRYYYDSGDEQFNKYSKFRGDGTCPEVAMSTLLDHVIKNKEPSIYEVIFMTDGDFNGHQVTSYPSVWESLTTAYDKASVHTFRFNSIGYKGDLLKNITDMKTAFDRSSIYERFAYVSINSGTEIVPTVQKLSREIEDKSDIKVRLPNGLFLHLGVPIYSKVPLIDEKNLIATELLRSNYDSQGVTRDWVVKVMTATCEISLRTAEIRNEMALITDPKNYQKVFAFMNTFSRDYIDRTYTELRTTFKSIKTRKIPIWAEFCDTANEFRLLYNRVQDLVSGTLDDKKKFEQQTAITANLDERHRRNLQRRRAANERQGRKDVDVCMEILNESPLVLEVTSGEKKFEVMMDPSVSKRALNETFSCFLTLESWEESPLLCVTARYLWDANNDWNPGRSRIEQVGTAAFISLEGFDEMQKIFGAAKGFDHAALYKNEGYIKVAQDASNTIVPIATDPTFMGKVQTVKDHLAHMIAGSNYAYAARHINFYIAVIRQCIHQMIQQPTEKLDHITILLINTFRLLTQKINPVYDEKQLPMPRTELLYNIAIGNTAPRFFSTPWECTIYALISSDKDFKLAQDKYNTEMKTSLKMPEFKHKVWQMVYRHFIISRFERDAKWEDPVATWGLKDASEITAYMKDLTEVQKLSHDEAIVKVNSLTMTADKLNTIPKYIHEKLTEQMNATSNVFKMLLNYADRFCDAFWEKFNLSFMPIVGVSRDEFKDFLANPSLTELVMWTNWECNILGYKDCYPITNHASLTKQVVARVNSHYGEILRNVIGDAYEYMEFKNRDHETRALPVCFTTMMETKMVELFTNANKGTVDEKDFRSGVQSILGESTSRWFEIALKEDGIDVLGNLFKYCKGGLRRLDVTKRGLPYSRPGNPTSPLFLQLLTNEEFSSYYRAIGFGYASKKYRNWCDDLHPYMINRVTYMKEEEFVKDVVAHAHSCNLKTEGKDCPSYVREYYRKFRNV</sequence>
<evidence type="ECO:0008006" key="2">
    <source>
        <dbReference type="Google" id="ProtNLM"/>
    </source>
</evidence>